<keyword evidence="1" id="KW-0472">Membrane</keyword>
<dbReference type="OrthoDB" id="5829147at2"/>
<dbReference type="EMBL" id="PYMA01000003">
    <property type="protein sequence ID" value="PSW20533.1"/>
    <property type="molecule type" value="Genomic_DNA"/>
</dbReference>
<evidence type="ECO:0000313" key="2">
    <source>
        <dbReference type="EMBL" id="PSW20533.1"/>
    </source>
</evidence>
<dbReference type="AlphaFoldDB" id="A0A2T3NW62"/>
<proteinExistence type="predicted"/>
<dbReference type="RefSeq" id="WP_036823443.1">
    <property type="nucleotide sequence ID" value="NZ_JGVO01000464.1"/>
</dbReference>
<keyword evidence="1" id="KW-1133">Transmembrane helix</keyword>
<comment type="caution">
    <text evidence="2">The sequence shown here is derived from an EMBL/GenBank/DDBJ whole genome shotgun (WGS) entry which is preliminary data.</text>
</comment>
<evidence type="ECO:0008006" key="4">
    <source>
        <dbReference type="Google" id="ProtNLM"/>
    </source>
</evidence>
<dbReference type="Proteomes" id="UP000241771">
    <property type="component" value="Unassembled WGS sequence"/>
</dbReference>
<feature type="transmembrane region" description="Helical" evidence="1">
    <location>
        <begin position="7"/>
        <end position="30"/>
    </location>
</feature>
<accession>A0A2T3NW62</accession>
<evidence type="ECO:0000313" key="3">
    <source>
        <dbReference type="Proteomes" id="UP000241771"/>
    </source>
</evidence>
<organism evidence="2 3">
    <name type="scientific">Photobacterium sanctipauli</name>
    <dbReference type="NCBI Taxonomy" id="1342794"/>
    <lineage>
        <taxon>Bacteria</taxon>
        <taxon>Pseudomonadati</taxon>
        <taxon>Pseudomonadota</taxon>
        <taxon>Gammaproteobacteria</taxon>
        <taxon>Vibrionales</taxon>
        <taxon>Vibrionaceae</taxon>
        <taxon>Photobacterium</taxon>
    </lineage>
</organism>
<keyword evidence="1" id="KW-0812">Transmembrane</keyword>
<dbReference type="PROSITE" id="PS51257">
    <property type="entry name" value="PROKAR_LIPOPROTEIN"/>
    <property type="match status" value="1"/>
</dbReference>
<protein>
    <recommendedName>
        <fullName evidence="4">Molybdenum cofactor biosynthesis protein</fullName>
    </recommendedName>
</protein>
<gene>
    <name evidence="2" type="ORF">C9I98_06685</name>
</gene>
<keyword evidence="3" id="KW-1185">Reference proteome</keyword>
<evidence type="ECO:0000256" key="1">
    <source>
        <dbReference type="SAM" id="Phobius"/>
    </source>
</evidence>
<feature type="transmembrane region" description="Helical" evidence="1">
    <location>
        <begin position="64"/>
        <end position="82"/>
    </location>
</feature>
<name>A0A2T3NW62_9GAMM</name>
<sequence length="89" mass="9705">MDTKRTWGYLSLLLGCVSILWGAISISGFIGQAQVLHDVGGLVPIGGHERIYVDHVATAIRSKYQLILAIGIFFSLLGGWMMKGQWGKS</sequence>
<reference evidence="2 3" key="1">
    <citation type="submission" date="2018-01" db="EMBL/GenBank/DDBJ databases">
        <title>Whole genome sequencing of Histamine producing bacteria.</title>
        <authorList>
            <person name="Butler K."/>
        </authorList>
    </citation>
    <scope>NUCLEOTIDE SEQUENCE [LARGE SCALE GENOMIC DNA]</scope>
    <source>
        <strain evidence="2 3">DSM 100436</strain>
    </source>
</reference>